<dbReference type="EMBL" id="SRRZ01000037">
    <property type="protein sequence ID" value="NQE34711.1"/>
    <property type="molecule type" value="Genomic_DNA"/>
</dbReference>
<dbReference type="SUPFAM" id="SSF53300">
    <property type="entry name" value="vWA-like"/>
    <property type="match status" value="1"/>
</dbReference>
<name>A0ABX2CWK0_9CYAN</name>
<organism evidence="1 2">
    <name type="scientific">Microcoleus asticus IPMA8</name>
    <dbReference type="NCBI Taxonomy" id="2563858"/>
    <lineage>
        <taxon>Bacteria</taxon>
        <taxon>Bacillati</taxon>
        <taxon>Cyanobacteriota</taxon>
        <taxon>Cyanophyceae</taxon>
        <taxon>Oscillatoriophycideae</taxon>
        <taxon>Oscillatoriales</taxon>
        <taxon>Microcoleaceae</taxon>
        <taxon>Microcoleus</taxon>
        <taxon>Microcoleus asticus</taxon>
    </lineage>
</organism>
<accession>A0ABX2CWK0</accession>
<keyword evidence="2" id="KW-1185">Reference proteome</keyword>
<reference evidence="1 2" key="1">
    <citation type="journal article" date="2020" name="Sci. Rep.">
        <title>A novel cyanobacterial geosmin producer, revising GeoA distribution and dispersion patterns in Bacteria.</title>
        <authorList>
            <person name="Churro C."/>
            <person name="Semedo-Aguiar A.P."/>
            <person name="Silva A.D."/>
            <person name="Pereira-Leal J.B."/>
            <person name="Leite R.B."/>
        </authorList>
    </citation>
    <scope>NUCLEOTIDE SEQUENCE [LARGE SCALE GENOMIC DNA]</scope>
    <source>
        <strain evidence="1 2">IPMA8</strain>
    </source>
</reference>
<dbReference type="Proteomes" id="UP000702425">
    <property type="component" value="Unassembled WGS sequence"/>
</dbReference>
<evidence type="ECO:0008006" key="3">
    <source>
        <dbReference type="Google" id="ProtNLM"/>
    </source>
</evidence>
<dbReference type="Gene3D" id="3.40.50.410">
    <property type="entry name" value="von Willebrand factor, type A domain"/>
    <property type="match status" value="1"/>
</dbReference>
<proteinExistence type="predicted"/>
<gene>
    <name evidence="1" type="ORF">E5S67_02439</name>
</gene>
<dbReference type="InterPro" id="IPR036465">
    <property type="entry name" value="vWFA_dom_sf"/>
</dbReference>
<evidence type="ECO:0000313" key="2">
    <source>
        <dbReference type="Proteomes" id="UP000702425"/>
    </source>
</evidence>
<evidence type="ECO:0000313" key="1">
    <source>
        <dbReference type="EMBL" id="NQE34711.1"/>
    </source>
</evidence>
<protein>
    <recommendedName>
        <fullName evidence="3">VWFA domain-containing protein</fullName>
    </recommendedName>
</protein>
<comment type="caution">
    <text evidence="1">The sequence shown here is derived from an EMBL/GenBank/DDBJ whole genome shotgun (WGS) entry which is preliminary data.</text>
</comment>
<sequence>MLSFALGCEGAQTLATQLLSASVLSISKSKNSMQKLTRILFTTALTLSILCSPTAAFAKAKIQIAILLDSSNSMDGLIDQTRTQLWQIVNFLTKVTKDGEVPELEVALYHYGNDSLPSSEGFVRLLTGFTPELDLVSEKLFSIKTNGGQEYAGWVIRSAMQELNWSKNQEDFRVIFIAGNEPFDQGPIVWNQSVNLAVKGDTLVNTIYCGSAESQERQLWASGADLAKGSSFNINQNQQIVVIKSPYDDEISTWNTKLNQTYIPYGREGRIGQQRQAVEDSNAGSNTVLRSASKASEYYDNASWDLLDALENGTVKLEAISDDNLPEIMRGMTLTEKRAYVAGKKTEREAIKKTIRDLSQKRTAYIEQQRQSSTNSGENTLDRVMIQSLRQQLAAKGFKLN</sequence>